<feature type="domain" description="HTH araC/xylS-type" evidence="3">
    <location>
        <begin position="193"/>
        <end position="291"/>
    </location>
</feature>
<dbReference type="AlphaFoldDB" id="A0A6I2L8E6"/>
<dbReference type="EMBL" id="WKJK01000017">
    <property type="protein sequence ID" value="MRW93477.1"/>
    <property type="molecule type" value="Genomic_DNA"/>
</dbReference>
<dbReference type="GO" id="GO:0003700">
    <property type="term" value="F:DNA-binding transcription factor activity"/>
    <property type="evidence" value="ECO:0007669"/>
    <property type="project" value="InterPro"/>
</dbReference>
<accession>A0A6I2L8E6</accession>
<dbReference type="PANTHER" id="PTHR43436:SF1">
    <property type="entry name" value="TRANSCRIPTIONAL REGULATORY PROTEIN"/>
    <property type="match status" value="1"/>
</dbReference>
<keyword evidence="2" id="KW-0804">Transcription</keyword>
<dbReference type="InterPro" id="IPR009594">
    <property type="entry name" value="Tscrpt_reg_HTH_AraC_N"/>
</dbReference>
<evidence type="ECO:0000256" key="1">
    <source>
        <dbReference type="ARBA" id="ARBA00023015"/>
    </source>
</evidence>
<evidence type="ECO:0000259" key="3">
    <source>
        <dbReference type="PROSITE" id="PS01124"/>
    </source>
</evidence>
<keyword evidence="5" id="KW-1185">Reference proteome</keyword>
<dbReference type="RefSeq" id="WP_154381921.1">
    <property type="nucleotide sequence ID" value="NZ_WKJK01000017.1"/>
</dbReference>
<dbReference type="Proteomes" id="UP000433309">
    <property type="component" value="Unassembled WGS sequence"/>
</dbReference>
<dbReference type="GO" id="GO:0043565">
    <property type="term" value="F:sequence-specific DNA binding"/>
    <property type="evidence" value="ECO:0007669"/>
    <property type="project" value="InterPro"/>
</dbReference>
<reference evidence="4 5" key="1">
    <citation type="submission" date="2019-11" db="EMBL/GenBank/DDBJ databases">
        <title>Novel species isolated from a subtropical stream in China.</title>
        <authorList>
            <person name="Lu H."/>
        </authorList>
    </citation>
    <scope>NUCLEOTIDE SEQUENCE [LARGE SCALE GENOMIC DNA]</scope>
    <source>
        <strain evidence="4 5">FT80W</strain>
    </source>
</reference>
<dbReference type="Gene3D" id="1.10.10.60">
    <property type="entry name" value="Homeodomain-like"/>
    <property type="match status" value="2"/>
</dbReference>
<evidence type="ECO:0000313" key="4">
    <source>
        <dbReference type="EMBL" id="MRW93477.1"/>
    </source>
</evidence>
<dbReference type="SMART" id="SM00342">
    <property type="entry name" value="HTH_ARAC"/>
    <property type="match status" value="1"/>
</dbReference>
<dbReference type="InterPro" id="IPR009057">
    <property type="entry name" value="Homeodomain-like_sf"/>
</dbReference>
<dbReference type="Pfam" id="PF06719">
    <property type="entry name" value="AraC_N"/>
    <property type="match status" value="1"/>
</dbReference>
<proteinExistence type="predicted"/>
<dbReference type="Pfam" id="PF12833">
    <property type="entry name" value="HTH_18"/>
    <property type="match status" value="1"/>
</dbReference>
<keyword evidence="1" id="KW-0805">Transcription regulation</keyword>
<sequence>MQTSPHAELAATISRWTRTADNWQSPLPNLGMYRRDQPTAPTACLIEPSIVVVAQGAKQLVIGEQAYSYDSSRFLVTSMNLPGSSQVLQASPEQPCLGLVLRLDLRLIAELAAQAEPPPPDDTASHGAAGVGIMTPALLEPMQRLLALLDKPQDCAVLAPLIEKEIHYRLLQSDQALRLRQIASAGSQSFRIARVIDWLRVHYAQPLSIDELALKVKMSSSSLHHHFRQLTAMSPLQYQKWLRLNEARRLMLNDHLDAASAAFRVGYESPSQFSREYSRQFGAPPKRDIEGLRRGAIAA</sequence>
<protein>
    <submittedName>
        <fullName evidence="4">Helix-turn-helix domain-containing protein</fullName>
    </submittedName>
</protein>
<gene>
    <name evidence="4" type="ORF">GJ699_26150</name>
</gene>
<evidence type="ECO:0000313" key="5">
    <source>
        <dbReference type="Proteomes" id="UP000433309"/>
    </source>
</evidence>
<dbReference type="InterPro" id="IPR018060">
    <property type="entry name" value="HTH_AraC"/>
</dbReference>
<name>A0A6I2L8E6_9BURK</name>
<evidence type="ECO:0000256" key="2">
    <source>
        <dbReference type="ARBA" id="ARBA00023163"/>
    </source>
</evidence>
<dbReference type="SUPFAM" id="SSF46689">
    <property type="entry name" value="Homeodomain-like"/>
    <property type="match status" value="2"/>
</dbReference>
<organism evidence="4 5">
    <name type="scientific">Duganella guangzhouensis</name>
    <dbReference type="NCBI Taxonomy" id="2666084"/>
    <lineage>
        <taxon>Bacteria</taxon>
        <taxon>Pseudomonadati</taxon>
        <taxon>Pseudomonadota</taxon>
        <taxon>Betaproteobacteria</taxon>
        <taxon>Burkholderiales</taxon>
        <taxon>Oxalobacteraceae</taxon>
        <taxon>Telluria group</taxon>
        <taxon>Duganella</taxon>
    </lineage>
</organism>
<comment type="caution">
    <text evidence="4">The sequence shown here is derived from an EMBL/GenBank/DDBJ whole genome shotgun (WGS) entry which is preliminary data.</text>
</comment>
<dbReference type="PROSITE" id="PS01124">
    <property type="entry name" value="HTH_ARAC_FAMILY_2"/>
    <property type="match status" value="1"/>
</dbReference>
<dbReference type="PANTHER" id="PTHR43436">
    <property type="entry name" value="ARAC-FAMILY TRANSCRIPTIONAL REGULATOR"/>
    <property type="match status" value="1"/>
</dbReference>